<dbReference type="Pfam" id="PF10825">
    <property type="entry name" value="DUF2752"/>
    <property type="match status" value="1"/>
</dbReference>
<keyword evidence="1" id="KW-1133">Transmembrane helix</keyword>
<keyword evidence="1" id="KW-0472">Membrane</keyword>
<evidence type="ECO:0000256" key="1">
    <source>
        <dbReference type="SAM" id="Phobius"/>
    </source>
</evidence>
<name>A0ABT1H2N9_9NOCA</name>
<feature type="transmembrane region" description="Helical" evidence="1">
    <location>
        <begin position="119"/>
        <end position="137"/>
    </location>
</feature>
<accession>A0ABT1H2N9</accession>
<sequence>MTAAPPHPPPTAPHRRRLSPLTIGTVVGGGAVVAAFAIPTSVVGEGPVLCPFRLATGLPCPGCGLTRSWVAAAHGDLSTAFADNVFGPVSLVAVALAVVAAGMLRVVAPARLTVLVRVARSRVVYAVAAVWVVYGVARAVDAAVGTGVFPAVT</sequence>
<protein>
    <recommendedName>
        <fullName evidence="4">DUF2752 domain-containing protein</fullName>
    </recommendedName>
</protein>
<comment type="caution">
    <text evidence="2">The sequence shown here is derived from an EMBL/GenBank/DDBJ whole genome shotgun (WGS) entry which is preliminary data.</text>
</comment>
<dbReference type="Proteomes" id="UP001205740">
    <property type="component" value="Unassembled WGS sequence"/>
</dbReference>
<organism evidence="2 3">
    <name type="scientific">Williamsia serinedens</name>
    <dbReference type="NCBI Taxonomy" id="391736"/>
    <lineage>
        <taxon>Bacteria</taxon>
        <taxon>Bacillati</taxon>
        <taxon>Actinomycetota</taxon>
        <taxon>Actinomycetes</taxon>
        <taxon>Mycobacteriales</taxon>
        <taxon>Nocardiaceae</taxon>
        <taxon>Williamsia</taxon>
    </lineage>
</organism>
<feature type="transmembrane region" description="Helical" evidence="1">
    <location>
        <begin position="21"/>
        <end position="38"/>
    </location>
</feature>
<evidence type="ECO:0008006" key="4">
    <source>
        <dbReference type="Google" id="ProtNLM"/>
    </source>
</evidence>
<dbReference type="InterPro" id="IPR021215">
    <property type="entry name" value="DUF2752"/>
</dbReference>
<keyword evidence="1" id="KW-0812">Transmembrane</keyword>
<gene>
    <name evidence="2" type="ORF">LX12_002424</name>
</gene>
<keyword evidence="3" id="KW-1185">Reference proteome</keyword>
<reference evidence="2 3" key="1">
    <citation type="submission" date="2022-06" db="EMBL/GenBank/DDBJ databases">
        <title>Genomic Encyclopedia of Archaeal and Bacterial Type Strains, Phase II (KMG-II): from individual species to whole genera.</title>
        <authorList>
            <person name="Goeker M."/>
        </authorList>
    </citation>
    <scope>NUCLEOTIDE SEQUENCE [LARGE SCALE GENOMIC DNA]</scope>
    <source>
        <strain evidence="2 3">DSM 45037</strain>
    </source>
</reference>
<proteinExistence type="predicted"/>
<evidence type="ECO:0000313" key="2">
    <source>
        <dbReference type="EMBL" id="MCP2161229.1"/>
    </source>
</evidence>
<dbReference type="RefSeq" id="WP_253654807.1">
    <property type="nucleotide sequence ID" value="NZ_BAAAOE010000002.1"/>
</dbReference>
<dbReference type="EMBL" id="JAMTCG010000004">
    <property type="protein sequence ID" value="MCP2161229.1"/>
    <property type="molecule type" value="Genomic_DNA"/>
</dbReference>
<feature type="transmembrane region" description="Helical" evidence="1">
    <location>
        <begin position="85"/>
        <end position="107"/>
    </location>
</feature>
<evidence type="ECO:0000313" key="3">
    <source>
        <dbReference type="Proteomes" id="UP001205740"/>
    </source>
</evidence>